<sequence>MLREVYYSVSRDGCRSVLFDTPLRLRRTAINCFRKTVNKFISSYPERRGSNTLRLKPALYYNQTASSSQLNGLKICMRKYFWSIKPDVHRLICSGSPAKVDIDEVSRQTVSSSAKAEVSGGFIELLFQRSLNASPATQSMRLGQVSENTQTSVCENTKSRSRGKSIKSVLKWDRLKLASVGVKLKFNYRVAVREKFVPTKADCPEHQLAAWVKLESTVRAYGKQSYIFSVGLLQTTVTHIPSPALYWLEEWNLETHCWCLLPPGGHGVVTERGAEKTVRATGRPESAKDEQMRQRKGGNGDTEREGKERGFKQNLCVKYLGVIINYSGTLKTAIEGLREQSSAAVSEDSIYQ</sequence>
<dbReference type="AlphaFoldDB" id="A0A6A4TVA7"/>
<gene>
    <name evidence="2" type="ORF">F2P81_001243</name>
</gene>
<name>A0A6A4TVA7_SCOMX</name>
<dbReference type="Proteomes" id="UP000438429">
    <property type="component" value="Unassembled WGS sequence"/>
</dbReference>
<feature type="region of interest" description="Disordered" evidence="1">
    <location>
        <begin position="274"/>
        <end position="307"/>
    </location>
</feature>
<reference evidence="2 3" key="1">
    <citation type="submission" date="2019-06" db="EMBL/GenBank/DDBJ databases">
        <title>Draft genomes of female and male turbot (Scophthalmus maximus).</title>
        <authorList>
            <person name="Xu H."/>
            <person name="Xu X.-W."/>
            <person name="Shao C."/>
            <person name="Chen S."/>
        </authorList>
    </citation>
    <scope>NUCLEOTIDE SEQUENCE [LARGE SCALE GENOMIC DNA]</scope>
    <source>
        <strain evidence="2">Ysfricsl-2016a</strain>
        <tissue evidence="2">Blood</tissue>
    </source>
</reference>
<evidence type="ECO:0000313" key="3">
    <source>
        <dbReference type="Proteomes" id="UP000438429"/>
    </source>
</evidence>
<dbReference type="EMBL" id="VEVO01000001">
    <property type="protein sequence ID" value="KAF0047610.1"/>
    <property type="molecule type" value="Genomic_DNA"/>
</dbReference>
<evidence type="ECO:0000256" key="1">
    <source>
        <dbReference type="SAM" id="MobiDB-lite"/>
    </source>
</evidence>
<comment type="caution">
    <text evidence="2">The sequence shown here is derived from an EMBL/GenBank/DDBJ whole genome shotgun (WGS) entry which is preliminary data.</text>
</comment>
<organism evidence="2 3">
    <name type="scientific">Scophthalmus maximus</name>
    <name type="common">Turbot</name>
    <name type="synonym">Psetta maxima</name>
    <dbReference type="NCBI Taxonomy" id="52904"/>
    <lineage>
        <taxon>Eukaryota</taxon>
        <taxon>Metazoa</taxon>
        <taxon>Chordata</taxon>
        <taxon>Craniata</taxon>
        <taxon>Vertebrata</taxon>
        <taxon>Euteleostomi</taxon>
        <taxon>Actinopterygii</taxon>
        <taxon>Neopterygii</taxon>
        <taxon>Teleostei</taxon>
        <taxon>Neoteleostei</taxon>
        <taxon>Acanthomorphata</taxon>
        <taxon>Carangaria</taxon>
        <taxon>Pleuronectiformes</taxon>
        <taxon>Pleuronectoidei</taxon>
        <taxon>Scophthalmidae</taxon>
        <taxon>Scophthalmus</taxon>
    </lineage>
</organism>
<evidence type="ECO:0000313" key="2">
    <source>
        <dbReference type="EMBL" id="KAF0047610.1"/>
    </source>
</evidence>
<proteinExistence type="predicted"/>
<accession>A0A6A4TVA7</accession>
<protein>
    <submittedName>
        <fullName evidence="2">Uncharacterized protein</fullName>
    </submittedName>
</protein>